<evidence type="ECO:0000313" key="1">
    <source>
        <dbReference type="EMBL" id="CEG36759.1"/>
    </source>
</evidence>
<protein>
    <submittedName>
        <fullName evidence="1">Uncharacterized protein</fullName>
    </submittedName>
</protein>
<dbReference type="AlphaFoldDB" id="A0A0P1A896"/>
<keyword evidence="2" id="KW-1185">Reference proteome</keyword>
<dbReference type="GeneID" id="36399064"/>
<dbReference type="RefSeq" id="XP_024573128.1">
    <property type="nucleotide sequence ID" value="XM_024722008.1"/>
</dbReference>
<evidence type="ECO:0000313" key="2">
    <source>
        <dbReference type="Proteomes" id="UP000054928"/>
    </source>
</evidence>
<dbReference type="Proteomes" id="UP000054928">
    <property type="component" value="Unassembled WGS sequence"/>
</dbReference>
<name>A0A0P1A896_PLAHL</name>
<accession>A0A0P1A896</accession>
<organism evidence="1 2">
    <name type="scientific">Plasmopara halstedii</name>
    <name type="common">Downy mildew of sunflower</name>
    <dbReference type="NCBI Taxonomy" id="4781"/>
    <lineage>
        <taxon>Eukaryota</taxon>
        <taxon>Sar</taxon>
        <taxon>Stramenopiles</taxon>
        <taxon>Oomycota</taxon>
        <taxon>Peronosporomycetes</taxon>
        <taxon>Peronosporales</taxon>
        <taxon>Peronosporaceae</taxon>
        <taxon>Plasmopara</taxon>
    </lineage>
</organism>
<reference evidence="2" key="1">
    <citation type="submission" date="2014-09" db="EMBL/GenBank/DDBJ databases">
        <authorList>
            <person name="Sharma Rahul"/>
            <person name="Thines Marco"/>
        </authorList>
    </citation>
    <scope>NUCLEOTIDE SEQUENCE [LARGE SCALE GENOMIC DNA]</scope>
</reference>
<proteinExistence type="predicted"/>
<sequence>MVSHFGEVVIKQQIFTVVGSSRLLRPLTDTLLRIQFCIDYTGEDGSIDSVSK</sequence>
<dbReference type="EMBL" id="CCYD01000246">
    <property type="protein sequence ID" value="CEG36759.1"/>
    <property type="molecule type" value="Genomic_DNA"/>
</dbReference>